<proteinExistence type="predicted"/>
<protein>
    <submittedName>
        <fullName evidence="1">Uncharacterized protein</fullName>
    </submittedName>
</protein>
<sequence length="102" mass="11862">MINIRTIKNLKNEDGLTLKNGKKIKYKSGWQVATEGTETKDPREAMEAVKRYNGNCGIWYYENTWYIDLSHRVNTKKEAIEVGRAHGQISVLCWRTMKCAYC</sequence>
<accession>A0A8S5NW36</accession>
<dbReference type="EMBL" id="BK015264">
    <property type="protein sequence ID" value="DAD98580.1"/>
    <property type="molecule type" value="Genomic_DNA"/>
</dbReference>
<name>A0A8S5NW36_9CAUD</name>
<reference evidence="1" key="1">
    <citation type="journal article" date="2021" name="Proc. Natl. Acad. Sci. U.S.A.">
        <title>A Catalog of Tens of Thousands of Viruses from Human Metagenomes Reveals Hidden Associations with Chronic Diseases.</title>
        <authorList>
            <person name="Tisza M.J."/>
            <person name="Buck C.B."/>
        </authorList>
    </citation>
    <scope>NUCLEOTIDE SEQUENCE</scope>
    <source>
        <strain evidence="1">CtTnV63</strain>
    </source>
</reference>
<evidence type="ECO:0000313" key="1">
    <source>
        <dbReference type="EMBL" id="DAD98580.1"/>
    </source>
</evidence>
<organism evidence="1">
    <name type="scientific">Siphoviridae sp. ctTnV63</name>
    <dbReference type="NCBI Taxonomy" id="2825523"/>
    <lineage>
        <taxon>Viruses</taxon>
        <taxon>Duplodnaviria</taxon>
        <taxon>Heunggongvirae</taxon>
        <taxon>Uroviricota</taxon>
        <taxon>Caudoviricetes</taxon>
    </lineage>
</organism>